<keyword evidence="8" id="KW-0676">Redox-active center</keyword>
<comment type="subunit">
    <text evidence="2">Monomer.</text>
</comment>
<dbReference type="EMBL" id="JASVEJ010000031">
    <property type="protein sequence ID" value="MDL5057445.1"/>
    <property type="molecule type" value="Genomic_DNA"/>
</dbReference>
<dbReference type="PANTHER" id="PTHR42801:SF4">
    <property type="entry name" value="AHPC_TSA FAMILY PROTEIN"/>
    <property type="match status" value="1"/>
</dbReference>
<evidence type="ECO:0000259" key="13">
    <source>
        <dbReference type="PROSITE" id="PS51352"/>
    </source>
</evidence>
<evidence type="ECO:0000256" key="10">
    <source>
        <dbReference type="ARBA" id="ARBA00038489"/>
    </source>
</evidence>
<dbReference type="SUPFAM" id="SSF52833">
    <property type="entry name" value="Thioredoxin-like"/>
    <property type="match status" value="1"/>
</dbReference>
<dbReference type="InterPro" id="IPR000866">
    <property type="entry name" value="AhpC/TSA"/>
</dbReference>
<dbReference type="NCBIfam" id="NF006960">
    <property type="entry name" value="PRK09437.1"/>
    <property type="match status" value="1"/>
</dbReference>
<dbReference type="PIRSF" id="PIRSF000239">
    <property type="entry name" value="AHPC"/>
    <property type="match status" value="1"/>
</dbReference>
<keyword evidence="4 14" id="KW-0575">Peroxidase</keyword>
<gene>
    <name evidence="14" type="primary">bcp</name>
    <name evidence="14" type="ORF">QQ055_08240</name>
</gene>
<evidence type="ECO:0000256" key="9">
    <source>
        <dbReference type="ARBA" id="ARBA00032824"/>
    </source>
</evidence>
<feature type="domain" description="Thioredoxin" evidence="13">
    <location>
        <begin position="25"/>
        <end position="173"/>
    </location>
</feature>
<evidence type="ECO:0000256" key="2">
    <source>
        <dbReference type="ARBA" id="ARBA00011245"/>
    </source>
</evidence>
<evidence type="ECO:0000256" key="3">
    <source>
        <dbReference type="ARBA" id="ARBA00013017"/>
    </source>
</evidence>
<comment type="function">
    <text evidence="1">Thiol-specific peroxidase that catalyzes the reduction of hydrogen peroxide and organic hydroperoxides to water and alcohols, respectively. Plays a role in cell protection against oxidative stress by detoxifying peroxides and as sensor of hydrogen peroxide-mediated signaling events.</text>
</comment>
<keyword evidence="6 14" id="KW-0560">Oxidoreductase</keyword>
<dbReference type="InterPro" id="IPR013766">
    <property type="entry name" value="Thioredoxin_domain"/>
</dbReference>
<keyword evidence="5" id="KW-0049">Antioxidant</keyword>
<dbReference type="InterPro" id="IPR024706">
    <property type="entry name" value="Peroxiredoxin_AhpC-typ"/>
</dbReference>
<evidence type="ECO:0000256" key="12">
    <source>
        <dbReference type="ARBA" id="ARBA00049091"/>
    </source>
</evidence>
<dbReference type="RefSeq" id="WP_285964240.1">
    <property type="nucleotide sequence ID" value="NZ_JASVEJ010000031.1"/>
</dbReference>
<keyword evidence="15" id="KW-1185">Reference proteome</keyword>
<comment type="similarity">
    <text evidence="10">Belongs to the peroxiredoxin family. BCP/PrxQ subfamily.</text>
</comment>
<proteinExistence type="inferred from homology"/>
<evidence type="ECO:0000256" key="11">
    <source>
        <dbReference type="ARBA" id="ARBA00041373"/>
    </source>
</evidence>
<evidence type="ECO:0000313" key="15">
    <source>
        <dbReference type="Proteomes" id="UP001230986"/>
    </source>
</evidence>
<protein>
    <recommendedName>
        <fullName evidence="3">thioredoxin-dependent peroxiredoxin</fullName>
        <ecNumber evidence="3">1.11.1.24</ecNumber>
    </recommendedName>
    <alternativeName>
        <fullName evidence="11">Bacterioferritin comigratory protein</fullName>
    </alternativeName>
    <alternativeName>
        <fullName evidence="9">Thioredoxin peroxidase</fullName>
    </alternativeName>
</protein>
<evidence type="ECO:0000256" key="4">
    <source>
        <dbReference type="ARBA" id="ARBA00022559"/>
    </source>
</evidence>
<dbReference type="GO" id="GO:0140824">
    <property type="term" value="F:thioredoxin-dependent peroxiredoxin activity"/>
    <property type="evidence" value="ECO:0007669"/>
    <property type="project" value="UniProtKB-EC"/>
</dbReference>
<dbReference type="Pfam" id="PF00578">
    <property type="entry name" value="AhpC-TSA"/>
    <property type="match status" value="1"/>
</dbReference>
<dbReference type="PROSITE" id="PS51352">
    <property type="entry name" value="THIOREDOXIN_2"/>
    <property type="match status" value="1"/>
</dbReference>
<dbReference type="CDD" id="cd03017">
    <property type="entry name" value="PRX_BCP"/>
    <property type="match status" value="1"/>
</dbReference>
<dbReference type="EC" id="1.11.1.24" evidence="3"/>
<sequence>MSTTQKSASKKIATKKSTATVETLLKEGQIAPAFQSVDETDSSVALKDYKGKKVVLYFYPKDDTPGCTTEACAFRDGFSDIRKKGAVILGVSPDSVKSHLKFKDKHGLPFALIADEDKSICQAYGVWKEKSMYGRKYMGVERTTFLIDEKGRITKIFPKVSVTGHFEEVLENL</sequence>
<dbReference type="InterPro" id="IPR036249">
    <property type="entry name" value="Thioredoxin-like_sf"/>
</dbReference>
<dbReference type="Gene3D" id="3.40.30.10">
    <property type="entry name" value="Glutaredoxin"/>
    <property type="match status" value="1"/>
</dbReference>
<comment type="catalytic activity">
    <reaction evidence="12">
        <text>a hydroperoxide + [thioredoxin]-dithiol = an alcohol + [thioredoxin]-disulfide + H2O</text>
        <dbReference type="Rhea" id="RHEA:62620"/>
        <dbReference type="Rhea" id="RHEA-COMP:10698"/>
        <dbReference type="Rhea" id="RHEA-COMP:10700"/>
        <dbReference type="ChEBI" id="CHEBI:15377"/>
        <dbReference type="ChEBI" id="CHEBI:29950"/>
        <dbReference type="ChEBI" id="CHEBI:30879"/>
        <dbReference type="ChEBI" id="CHEBI:35924"/>
        <dbReference type="ChEBI" id="CHEBI:50058"/>
        <dbReference type="EC" id="1.11.1.24"/>
    </reaction>
</comment>
<evidence type="ECO:0000313" key="14">
    <source>
        <dbReference type="EMBL" id="MDL5057445.1"/>
    </source>
</evidence>
<evidence type="ECO:0000256" key="7">
    <source>
        <dbReference type="ARBA" id="ARBA00023157"/>
    </source>
</evidence>
<evidence type="ECO:0000256" key="8">
    <source>
        <dbReference type="ARBA" id="ARBA00023284"/>
    </source>
</evidence>
<dbReference type="InterPro" id="IPR050924">
    <property type="entry name" value="Peroxiredoxin_BCP/PrxQ"/>
</dbReference>
<evidence type="ECO:0000256" key="6">
    <source>
        <dbReference type="ARBA" id="ARBA00023002"/>
    </source>
</evidence>
<evidence type="ECO:0000256" key="5">
    <source>
        <dbReference type="ARBA" id="ARBA00022862"/>
    </source>
</evidence>
<evidence type="ECO:0000256" key="1">
    <source>
        <dbReference type="ARBA" id="ARBA00003330"/>
    </source>
</evidence>
<reference evidence="14 15" key="1">
    <citation type="submission" date="2023-06" db="EMBL/GenBank/DDBJ databases">
        <title>Whole genome sequence of Oscillatoria calcuttensis NRMC-F 0142.</title>
        <authorList>
            <person name="Shakena Fathima T."/>
            <person name="Muralitharan G."/>
            <person name="Thajuddin N."/>
        </authorList>
    </citation>
    <scope>NUCLEOTIDE SEQUENCE [LARGE SCALE GENOMIC DNA]</scope>
    <source>
        <strain evidence="14 15">NRMC-F 0142</strain>
    </source>
</reference>
<comment type="caution">
    <text evidence="14">The sequence shown here is derived from an EMBL/GenBank/DDBJ whole genome shotgun (WGS) entry which is preliminary data.</text>
</comment>
<dbReference type="Proteomes" id="UP001230986">
    <property type="component" value="Unassembled WGS sequence"/>
</dbReference>
<dbReference type="PANTHER" id="PTHR42801">
    <property type="entry name" value="THIOREDOXIN-DEPENDENT PEROXIDE REDUCTASE"/>
    <property type="match status" value="1"/>
</dbReference>
<name>A0ABT7LZK5_9CYAN</name>
<organism evidence="14 15">
    <name type="scientific">Geitlerinema calcuttense NRMC-F 0142</name>
    <dbReference type="NCBI Taxonomy" id="2922238"/>
    <lineage>
        <taxon>Bacteria</taxon>
        <taxon>Bacillati</taxon>
        <taxon>Cyanobacteriota</taxon>
        <taxon>Cyanophyceae</taxon>
        <taxon>Geitlerinematales</taxon>
        <taxon>Geitlerinemataceae</taxon>
        <taxon>Geitlerinema</taxon>
    </lineage>
</organism>
<accession>A0ABT7LZK5</accession>
<keyword evidence="7" id="KW-1015">Disulfide bond</keyword>